<dbReference type="GO" id="GO:0051903">
    <property type="term" value="F:S-(hydroxymethyl)glutathione dehydrogenase [NAD(P)+] activity"/>
    <property type="evidence" value="ECO:0007669"/>
    <property type="project" value="TreeGrafter"/>
</dbReference>
<comment type="catalytic activity">
    <reaction evidence="9">
        <text>a secondary alcohol + NAD(+) = a ketone + NADH + H(+)</text>
        <dbReference type="Rhea" id="RHEA:10740"/>
        <dbReference type="ChEBI" id="CHEBI:15378"/>
        <dbReference type="ChEBI" id="CHEBI:17087"/>
        <dbReference type="ChEBI" id="CHEBI:35681"/>
        <dbReference type="ChEBI" id="CHEBI:57540"/>
        <dbReference type="ChEBI" id="CHEBI:57945"/>
        <dbReference type="EC" id="1.1.1.1"/>
    </reaction>
</comment>
<comment type="catalytic activity">
    <reaction evidence="10">
        <text>a primary alcohol + NAD(+) = an aldehyde + NADH + H(+)</text>
        <dbReference type="Rhea" id="RHEA:10736"/>
        <dbReference type="ChEBI" id="CHEBI:15378"/>
        <dbReference type="ChEBI" id="CHEBI:15734"/>
        <dbReference type="ChEBI" id="CHEBI:17478"/>
        <dbReference type="ChEBI" id="CHEBI:57540"/>
        <dbReference type="ChEBI" id="CHEBI:57945"/>
        <dbReference type="EC" id="1.1.1.1"/>
    </reaction>
</comment>
<comment type="cofactor">
    <cofactor evidence="1 11">
        <name>Zn(2+)</name>
        <dbReference type="ChEBI" id="CHEBI:29105"/>
    </cofactor>
</comment>
<feature type="domain" description="Alcohol dehydrogenase-like N-terminal" evidence="13">
    <location>
        <begin position="43"/>
        <end position="172"/>
    </location>
</feature>
<reference evidence="15" key="1">
    <citation type="submission" date="2025-08" db="UniProtKB">
        <authorList>
            <consortium name="RefSeq"/>
        </authorList>
    </citation>
    <scope>IDENTIFICATION</scope>
    <source>
        <tissue evidence="15">Fruit stalk</tissue>
    </source>
</reference>
<evidence type="ECO:0000259" key="12">
    <source>
        <dbReference type="Pfam" id="PF00107"/>
    </source>
</evidence>
<dbReference type="PANTHER" id="PTHR43880">
    <property type="entry name" value="ALCOHOL DEHYDROGENASE"/>
    <property type="match status" value="1"/>
</dbReference>
<protein>
    <recommendedName>
        <fullName evidence="4">alcohol dehydrogenase</fullName>
        <ecNumber evidence="4">1.1.1.1</ecNumber>
    </recommendedName>
</protein>
<evidence type="ECO:0000256" key="2">
    <source>
        <dbReference type="ARBA" id="ARBA00010902"/>
    </source>
</evidence>
<keyword evidence="14" id="KW-1185">Reference proteome</keyword>
<dbReference type="EC" id="1.1.1.1" evidence="4"/>
<dbReference type="GO" id="GO:0008270">
    <property type="term" value="F:zinc ion binding"/>
    <property type="evidence" value="ECO:0007669"/>
    <property type="project" value="InterPro"/>
</dbReference>
<evidence type="ECO:0000256" key="4">
    <source>
        <dbReference type="ARBA" id="ARBA00013190"/>
    </source>
</evidence>
<evidence type="ECO:0000256" key="3">
    <source>
        <dbReference type="ARBA" id="ARBA00011738"/>
    </source>
</evidence>
<evidence type="ECO:0000256" key="5">
    <source>
        <dbReference type="ARBA" id="ARBA00022723"/>
    </source>
</evidence>
<keyword evidence="8" id="KW-0520">NAD</keyword>
<organism evidence="14 15">
    <name type="scientific">Durio zibethinus</name>
    <name type="common">Durian</name>
    <dbReference type="NCBI Taxonomy" id="66656"/>
    <lineage>
        <taxon>Eukaryota</taxon>
        <taxon>Viridiplantae</taxon>
        <taxon>Streptophyta</taxon>
        <taxon>Embryophyta</taxon>
        <taxon>Tracheophyta</taxon>
        <taxon>Spermatophyta</taxon>
        <taxon>Magnoliopsida</taxon>
        <taxon>eudicotyledons</taxon>
        <taxon>Gunneridae</taxon>
        <taxon>Pentapetalae</taxon>
        <taxon>rosids</taxon>
        <taxon>malvids</taxon>
        <taxon>Malvales</taxon>
        <taxon>Malvaceae</taxon>
        <taxon>Helicteroideae</taxon>
        <taxon>Durio</taxon>
    </lineage>
</organism>
<keyword evidence="7" id="KW-0560">Oxidoreductase</keyword>
<dbReference type="PROSITE" id="PS00059">
    <property type="entry name" value="ADH_ZINC"/>
    <property type="match status" value="1"/>
</dbReference>
<dbReference type="GO" id="GO:0005829">
    <property type="term" value="C:cytosol"/>
    <property type="evidence" value="ECO:0007669"/>
    <property type="project" value="TreeGrafter"/>
</dbReference>
<dbReference type="GO" id="GO:0046294">
    <property type="term" value="P:formaldehyde catabolic process"/>
    <property type="evidence" value="ECO:0007669"/>
    <property type="project" value="TreeGrafter"/>
</dbReference>
<evidence type="ECO:0000256" key="6">
    <source>
        <dbReference type="ARBA" id="ARBA00022833"/>
    </source>
</evidence>
<dbReference type="GeneID" id="111314939"/>
<evidence type="ECO:0000313" key="15">
    <source>
        <dbReference type="RefSeq" id="XP_022772294.1"/>
    </source>
</evidence>
<evidence type="ECO:0000256" key="7">
    <source>
        <dbReference type="ARBA" id="ARBA00023002"/>
    </source>
</evidence>
<evidence type="ECO:0000256" key="9">
    <source>
        <dbReference type="ARBA" id="ARBA00049164"/>
    </source>
</evidence>
<evidence type="ECO:0000256" key="1">
    <source>
        <dbReference type="ARBA" id="ARBA00001947"/>
    </source>
</evidence>
<dbReference type="KEGG" id="dzi:111314939"/>
<dbReference type="InterPro" id="IPR013154">
    <property type="entry name" value="ADH-like_N"/>
</dbReference>
<proteinExistence type="inferred from homology"/>
<feature type="domain" description="Alcohol dehydrogenase-like C-terminal" evidence="12">
    <location>
        <begin position="214"/>
        <end position="340"/>
    </location>
</feature>
<dbReference type="InterPro" id="IPR002328">
    <property type="entry name" value="ADH_Zn_CS"/>
</dbReference>
<dbReference type="Pfam" id="PF08240">
    <property type="entry name" value="ADH_N"/>
    <property type="match status" value="1"/>
</dbReference>
<dbReference type="Gene3D" id="3.90.180.10">
    <property type="entry name" value="Medium-chain alcohol dehydrogenases, catalytic domain"/>
    <property type="match status" value="1"/>
</dbReference>
<dbReference type="OrthoDB" id="417550at2759"/>
<evidence type="ECO:0000256" key="10">
    <source>
        <dbReference type="ARBA" id="ARBA00049243"/>
    </source>
</evidence>
<dbReference type="FunFam" id="3.40.50.720:FF:000003">
    <property type="entry name" value="S-(hydroxymethyl)glutathione dehydrogenase"/>
    <property type="match status" value="1"/>
</dbReference>
<dbReference type="InterPro" id="IPR013149">
    <property type="entry name" value="ADH-like_C"/>
</dbReference>
<dbReference type="PANTHER" id="PTHR43880:SF10">
    <property type="entry name" value="ALCOHOL DEHYDROGENASE-LIKE 2"/>
    <property type="match status" value="1"/>
</dbReference>
<evidence type="ECO:0000259" key="13">
    <source>
        <dbReference type="Pfam" id="PF08240"/>
    </source>
</evidence>
<dbReference type="InterPro" id="IPR036291">
    <property type="entry name" value="NAD(P)-bd_dom_sf"/>
</dbReference>
<keyword evidence="5 11" id="KW-0479">Metal-binding</keyword>
<comment type="similarity">
    <text evidence="2">Belongs to the zinc-containing alcohol dehydrogenase family. Class-III subfamily.</text>
</comment>
<dbReference type="SUPFAM" id="SSF50129">
    <property type="entry name" value="GroES-like"/>
    <property type="match status" value="2"/>
</dbReference>
<comment type="subunit">
    <text evidence="3">Homodimer.</text>
</comment>
<evidence type="ECO:0000256" key="8">
    <source>
        <dbReference type="ARBA" id="ARBA00023027"/>
    </source>
</evidence>
<dbReference type="Pfam" id="PF00107">
    <property type="entry name" value="ADH_zinc_N"/>
    <property type="match status" value="1"/>
</dbReference>
<dbReference type="Proteomes" id="UP000515121">
    <property type="component" value="Unplaced"/>
</dbReference>
<dbReference type="RefSeq" id="XP_022772294.1">
    <property type="nucleotide sequence ID" value="XM_022916559.1"/>
</dbReference>
<keyword evidence="6 11" id="KW-0862">Zinc</keyword>
<name>A0A6P6B544_DURZI</name>
<accession>A0A6P6B544</accession>
<evidence type="ECO:0000313" key="14">
    <source>
        <dbReference type="Proteomes" id="UP000515121"/>
    </source>
</evidence>
<dbReference type="AlphaFoldDB" id="A0A6P6B544"/>
<gene>
    <name evidence="15" type="primary">LOC111314939</name>
</gene>
<dbReference type="SUPFAM" id="SSF51735">
    <property type="entry name" value="NAD(P)-binding Rossmann-fold domains"/>
    <property type="match status" value="1"/>
</dbReference>
<dbReference type="GO" id="GO:0004022">
    <property type="term" value="F:alcohol dehydrogenase (NAD+) activity"/>
    <property type="evidence" value="ECO:0007669"/>
    <property type="project" value="UniProtKB-EC"/>
</dbReference>
<evidence type="ECO:0000256" key="11">
    <source>
        <dbReference type="RuleBase" id="RU361277"/>
    </source>
</evidence>
<sequence length="387" mass="42158">MQQNQNRLVTAGKAIRCKAAVSRNPGEPLVIEEIQVEPPKAWEVRIKILCTSLCHSDITFWKKSNGPFAIFPTIFGHEAVGVVESVGEHVEEVQEGDLVLPVFHPNCRECRDCKSQKGNGCSVFGNRLNPDMPRDATSRFKGMNGEVLHHFLSVSSFSEYTVVDVAHVVKISSKIAVDKACLLSCGVSTGIGAAWKVADIEEGSTVAIFGLGTVGLAVAEGARLRGASKIIGVDLNPEKFEIGKKFGVTDFINPSTCGEKNVSEVIKEITDGGADYCFECIGLASVMEDAFNSNRQGWGKTVILGVEMHGTPLALNTYFLLRGRSVTGSFFGGFKPKSDVPLLAEKYLHKELNLDGFISHEVSFKDINKAFELLLEGKSLRCIIWMD</sequence>
<dbReference type="InterPro" id="IPR011032">
    <property type="entry name" value="GroES-like_sf"/>
</dbReference>
<dbReference type="Gene3D" id="3.40.50.720">
    <property type="entry name" value="NAD(P)-binding Rossmann-like Domain"/>
    <property type="match status" value="1"/>
</dbReference>
<dbReference type="FunFam" id="3.90.180.10:FF:000007">
    <property type="entry name" value="Alcohol dehydrogenase 6"/>
    <property type="match status" value="1"/>
</dbReference>